<dbReference type="InterPro" id="IPR001138">
    <property type="entry name" value="Zn2Cys6_DnaBD"/>
</dbReference>
<dbReference type="GO" id="GO:0003677">
    <property type="term" value="F:DNA binding"/>
    <property type="evidence" value="ECO:0007669"/>
    <property type="project" value="UniProtKB-KW"/>
</dbReference>
<feature type="domain" description="Zn(2)-C6 fungal-type" evidence="5">
    <location>
        <begin position="35"/>
        <end position="63"/>
    </location>
</feature>
<dbReference type="CDD" id="cd00067">
    <property type="entry name" value="GAL4"/>
    <property type="match status" value="1"/>
</dbReference>
<evidence type="ECO:0000259" key="5">
    <source>
        <dbReference type="PROSITE" id="PS50048"/>
    </source>
</evidence>
<evidence type="ECO:0000256" key="2">
    <source>
        <dbReference type="ARBA" id="ARBA00023125"/>
    </source>
</evidence>
<dbReference type="PANTHER" id="PTHR31069">
    <property type="entry name" value="OLEATE-ACTIVATED TRANSCRIPTION FACTOR 1-RELATED"/>
    <property type="match status" value="1"/>
</dbReference>
<dbReference type="PROSITE" id="PS50048">
    <property type="entry name" value="ZN2_CY6_FUNGAL_2"/>
    <property type="match status" value="1"/>
</dbReference>
<keyword evidence="3" id="KW-0804">Transcription</keyword>
<keyword evidence="1" id="KW-0805">Transcription regulation</keyword>
<sequence length="159" mass="18296">MNGKSITGCLKAITYHGLRQLRIGYRRHIKASHAACFRCRARKVRCDRVRPRCLMCEKQKLDCERPSNPPRLRWLPPRTGLIHETAWEELSARRKPLFSGITLRGINPTILQSYVQQTIHHLSEFDKQKQIAGGRSSNTCWPGFVAACKAIEPQTRQAY</sequence>
<keyword evidence="2" id="KW-0238">DNA-binding</keyword>
<evidence type="ECO:0000256" key="4">
    <source>
        <dbReference type="ARBA" id="ARBA00023242"/>
    </source>
</evidence>
<organism evidence="6">
    <name type="scientific">Aspergillus niger</name>
    <dbReference type="NCBI Taxonomy" id="5061"/>
    <lineage>
        <taxon>Eukaryota</taxon>
        <taxon>Fungi</taxon>
        <taxon>Dikarya</taxon>
        <taxon>Ascomycota</taxon>
        <taxon>Pezizomycotina</taxon>
        <taxon>Eurotiomycetes</taxon>
        <taxon>Eurotiomycetidae</taxon>
        <taxon>Eurotiales</taxon>
        <taxon>Aspergillaceae</taxon>
        <taxon>Aspergillus</taxon>
        <taxon>Aspergillus subgen. Circumdati</taxon>
    </lineage>
</organism>
<dbReference type="InterPro" id="IPR050675">
    <property type="entry name" value="OAF3"/>
</dbReference>
<evidence type="ECO:0000256" key="1">
    <source>
        <dbReference type="ARBA" id="ARBA00023015"/>
    </source>
</evidence>
<dbReference type="PANTHER" id="PTHR31069:SF32">
    <property type="entry name" value="ARGININE METABOLISM REGULATION PROTEIN II"/>
    <property type="match status" value="1"/>
</dbReference>
<evidence type="ECO:0000256" key="3">
    <source>
        <dbReference type="ARBA" id="ARBA00023163"/>
    </source>
</evidence>
<dbReference type="Pfam" id="PF00172">
    <property type="entry name" value="Zn_clus"/>
    <property type="match status" value="1"/>
</dbReference>
<dbReference type="RefSeq" id="XP_059602094.1">
    <property type="nucleotide sequence ID" value="XM_059743870.1"/>
</dbReference>
<dbReference type="InterPro" id="IPR036864">
    <property type="entry name" value="Zn2-C6_fun-type_DNA-bd_sf"/>
</dbReference>
<dbReference type="KEGG" id="ang:An13g02040"/>
<dbReference type="SUPFAM" id="SSF57701">
    <property type="entry name" value="Zn2/Cys6 DNA-binding domain"/>
    <property type="match status" value="1"/>
</dbReference>
<gene>
    <name evidence="6" type="ORF">An13g02040</name>
</gene>
<dbReference type="Pfam" id="PF11951">
    <property type="entry name" value="Fungal_trans_2"/>
    <property type="match status" value="1"/>
</dbReference>
<keyword evidence="4" id="KW-0539">Nucleus</keyword>
<evidence type="ECO:0000313" key="6">
    <source>
        <dbReference type="RefSeq" id="XP_059602094.1"/>
    </source>
</evidence>
<protein>
    <recommendedName>
        <fullName evidence="5">Zn(2)-C6 fungal-type domain-containing protein</fullName>
    </recommendedName>
</protein>
<accession>A0AAJ8BQQ6</accession>
<dbReference type="VEuPathDB" id="FungiDB:An13g02040"/>
<dbReference type="GO" id="GO:0009893">
    <property type="term" value="P:positive regulation of metabolic process"/>
    <property type="evidence" value="ECO:0007669"/>
    <property type="project" value="UniProtKB-ARBA"/>
</dbReference>
<dbReference type="GeneID" id="84592826"/>
<dbReference type="AlphaFoldDB" id="A0AAJ8BQQ6"/>
<reference evidence="6" key="2">
    <citation type="submission" date="2025-08" db="UniProtKB">
        <authorList>
            <consortium name="RefSeq"/>
        </authorList>
    </citation>
    <scope>IDENTIFICATION</scope>
</reference>
<name>A0AAJ8BQQ6_ASPNG</name>
<reference evidence="6" key="1">
    <citation type="submission" date="2025-02" db="EMBL/GenBank/DDBJ databases">
        <authorList>
            <consortium name="NCBI Genome Project"/>
        </authorList>
    </citation>
    <scope>NUCLEOTIDE SEQUENCE</scope>
</reference>
<dbReference type="InterPro" id="IPR021858">
    <property type="entry name" value="Fun_TF"/>
</dbReference>
<dbReference type="Gene3D" id="4.10.240.10">
    <property type="entry name" value="Zn(2)-C6 fungal-type DNA-binding domain"/>
    <property type="match status" value="1"/>
</dbReference>
<dbReference type="SMART" id="SM00066">
    <property type="entry name" value="GAL4"/>
    <property type="match status" value="1"/>
</dbReference>
<dbReference type="PROSITE" id="PS00463">
    <property type="entry name" value="ZN2_CY6_FUNGAL_1"/>
    <property type="match status" value="1"/>
</dbReference>
<proteinExistence type="predicted"/>